<feature type="region of interest" description="Disordered" evidence="7">
    <location>
        <begin position="75"/>
        <end position="97"/>
    </location>
</feature>
<dbReference type="FunFam" id="3.30.160.60:FF:001366">
    <property type="entry name" value="Zinc finger protein 2"/>
    <property type="match status" value="1"/>
</dbReference>
<keyword evidence="5" id="KW-0539">Nucleus</keyword>
<dbReference type="Proteomes" id="UP000245207">
    <property type="component" value="Unassembled WGS sequence"/>
</dbReference>
<dbReference type="SUPFAM" id="SSF57667">
    <property type="entry name" value="beta-beta-alpha zinc fingers"/>
    <property type="match status" value="1"/>
</dbReference>
<dbReference type="PANTHER" id="PTHR47287">
    <property type="entry name" value="C2H2 AND C2HC ZINC FINGERS SUPERFAMILY PROTEIN"/>
    <property type="match status" value="1"/>
</dbReference>
<protein>
    <submittedName>
        <fullName evidence="9">Zinc finger, C2H2</fullName>
    </submittedName>
</protein>
<feature type="region of interest" description="Disordered" evidence="7">
    <location>
        <begin position="1"/>
        <end position="37"/>
    </location>
</feature>
<sequence length="255" mass="28390">MKLSKSINLENEVHEDDDSDNSSQVASNISVQNPFPSPLMDSLNIPETFQTTDDPVSLELSLTFNSNFDKFEPRNSIGSSISTSKSTNETESNTTSGTLPRVFPCNYCQRKFFSSQALGGHQNAHKRERMLAKRAMRMGIFSEKYASQLAAFTLHGTSLRSLEIKAHSSQHHTWQPPLMRMPQEITSISPPHTIGIMGLPIYVDDDRPDQLLWPGSFREVAATGVDSLPETSEMNMNSLRPVYGGNVTPDLTLRL</sequence>
<dbReference type="AlphaFoldDB" id="A0A2U1QKK0"/>
<dbReference type="GO" id="GO:0005634">
    <property type="term" value="C:nucleus"/>
    <property type="evidence" value="ECO:0007669"/>
    <property type="project" value="UniProtKB-SubCell"/>
</dbReference>
<keyword evidence="3 6" id="KW-0863">Zinc-finger</keyword>
<feature type="compositionally biased region" description="Polar residues" evidence="7">
    <location>
        <begin position="21"/>
        <end position="34"/>
    </location>
</feature>
<dbReference type="EMBL" id="PKPP01000062">
    <property type="protein sequence ID" value="PWA98549.1"/>
    <property type="molecule type" value="Genomic_DNA"/>
</dbReference>
<evidence type="ECO:0000313" key="9">
    <source>
        <dbReference type="EMBL" id="PWA98549.1"/>
    </source>
</evidence>
<dbReference type="PANTHER" id="PTHR47287:SF18">
    <property type="entry name" value="TRANSCRIPTION FACTOR C2H2 FAMILY"/>
    <property type="match status" value="1"/>
</dbReference>
<accession>A0A2U1QKK0</accession>
<comment type="caution">
    <text evidence="9">The sequence shown here is derived from an EMBL/GenBank/DDBJ whole genome shotgun (WGS) entry which is preliminary data.</text>
</comment>
<dbReference type="Gene3D" id="3.30.160.60">
    <property type="entry name" value="Classic Zinc Finger"/>
    <property type="match status" value="1"/>
</dbReference>
<evidence type="ECO:0000256" key="5">
    <source>
        <dbReference type="ARBA" id="ARBA00023242"/>
    </source>
</evidence>
<dbReference type="PROSITE" id="PS50157">
    <property type="entry name" value="ZINC_FINGER_C2H2_2"/>
    <property type="match status" value="1"/>
</dbReference>
<dbReference type="InterPro" id="IPR013087">
    <property type="entry name" value="Znf_C2H2_type"/>
</dbReference>
<dbReference type="GO" id="GO:0008270">
    <property type="term" value="F:zinc ion binding"/>
    <property type="evidence" value="ECO:0007669"/>
    <property type="project" value="UniProtKB-KW"/>
</dbReference>
<comment type="subcellular location">
    <subcellularLocation>
        <location evidence="1">Nucleus</location>
    </subcellularLocation>
</comment>
<dbReference type="GO" id="GO:0009788">
    <property type="term" value="P:negative regulation of abscisic acid-activated signaling pathway"/>
    <property type="evidence" value="ECO:0007669"/>
    <property type="project" value="InterPro"/>
</dbReference>
<reference evidence="9 10" key="1">
    <citation type="journal article" date="2018" name="Mol. Plant">
        <title>The genome of Artemisia annua provides insight into the evolution of Asteraceae family and artemisinin biosynthesis.</title>
        <authorList>
            <person name="Shen Q."/>
            <person name="Zhang L."/>
            <person name="Liao Z."/>
            <person name="Wang S."/>
            <person name="Yan T."/>
            <person name="Shi P."/>
            <person name="Liu M."/>
            <person name="Fu X."/>
            <person name="Pan Q."/>
            <person name="Wang Y."/>
            <person name="Lv Z."/>
            <person name="Lu X."/>
            <person name="Zhang F."/>
            <person name="Jiang W."/>
            <person name="Ma Y."/>
            <person name="Chen M."/>
            <person name="Hao X."/>
            <person name="Li L."/>
            <person name="Tang Y."/>
            <person name="Lv G."/>
            <person name="Zhou Y."/>
            <person name="Sun X."/>
            <person name="Brodelius P.E."/>
            <person name="Rose J.K.C."/>
            <person name="Tang K."/>
        </authorList>
    </citation>
    <scope>NUCLEOTIDE SEQUENCE [LARGE SCALE GENOMIC DNA]</scope>
    <source>
        <strain evidence="10">cv. Huhao1</strain>
        <tissue evidence="9">Leaf</tissue>
    </source>
</reference>
<gene>
    <name evidence="9" type="ORF">CTI12_AA018780</name>
</gene>
<proteinExistence type="predicted"/>
<dbReference type="InterPro" id="IPR036236">
    <property type="entry name" value="Znf_C2H2_sf"/>
</dbReference>
<keyword evidence="2" id="KW-0479">Metal-binding</keyword>
<evidence type="ECO:0000256" key="3">
    <source>
        <dbReference type="ARBA" id="ARBA00022771"/>
    </source>
</evidence>
<dbReference type="InterPro" id="IPR044246">
    <property type="entry name" value="ZFP3-like"/>
</dbReference>
<keyword evidence="10" id="KW-1185">Reference proteome</keyword>
<evidence type="ECO:0000259" key="8">
    <source>
        <dbReference type="PROSITE" id="PS50157"/>
    </source>
</evidence>
<evidence type="ECO:0000256" key="6">
    <source>
        <dbReference type="PROSITE-ProRule" id="PRU00042"/>
    </source>
</evidence>
<dbReference type="OrthoDB" id="1933825at2759"/>
<evidence type="ECO:0000256" key="1">
    <source>
        <dbReference type="ARBA" id="ARBA00004123"/>
    </source>
</evidence>
<evidence type="ECO:0000256" key="7">
    <source>
        <dbReference type="SAM" id="MobiDB-lite"/>
    </source>
</evidence>
<name>A0A2U1QKK0_ARTAN</name>
<evidence type="ECO:0000313" key="10">
    <source>
        <dbReference type="Proteomes" id="UP000245207"/>
    </source>
</evidence>
<keyword evidence="4" id="KW-0862">Zinc</keyword>
<evidence type="ECO:0000256" key="2">
    <source>
        <dbReference type="ARBA" id="ARBA00022723"/>
    </source>
</evidence>
<dbReference type="PROSITE" id="PS00028">
    <property type="entry name" value="ZINC_FINGER_C2H2_1"/>
    <property type="match status" value="1"/>
</dbReference>
<evidence type="ECO:0000256" key="4">
    <source>
        <dbReference type="ARBA" id="ARBA00022833"/>
    </source>
</evidence>
<feature type="compositionally biased region" description="Low complexity" evidence="7">
    <location>
        <begin position="76"/>
        <end position="97"/>
    </location>
</feature>
<feature type="domain" description="C2H2-type" evidence="8">
    <location>
        <begin position="103"/>
        <end position="130"/>
    </location>
</feature>
<dbReference type="STRING" id="35608.A0A2U1QKK0"/>
<organism evidence="9 10">
    <name type="scientific">Artemisia annua</name>
    <name type="common">Sweet wormwood</name>
    <dbReference type="NCBI Taxonomy" id="35608"/>
    <lineage>
        <taxon>Eukaryota</taxon>
        <taxon>Viridiplantae</taxon>
        <taxon>Streptophyta</taxon>
        <taxon>Embryophyta</taxon>
        <taxon>Tracheophyta</taxon>
        <taxon>Spermatophyta</taxon>
        <taxon>Magnoliopsida</taxon>
        <taxon>eudicotyledons</taxon>
        <taxon>Gunneridae</taxon>
        <taxon>Pentapetalae</taxon>
        <taxon>asterids</taxon>
        <taxon>campanulids</taxon>
        <taxon>Asterales</taxon>
        <taxon>Asteraceae</taxon>
        <taxon>Asteroideae</taxon>
        <taxon>Anthemideae</taxon>
        <taxon>Artemisiinae</taxon>
        <taxon>Artemisia</taxon>
    </lineage>
</organism>